<dbReference type="GO" id="GO:0016491">
    <property type="term" value="F:oxidoreductase activity"/>
    <property type="evidence" value="ECO:0007669"/>
    <property type="project" value="InterPro"/>
</dbReference>
<dbReference type="InterPro" id="IPR052530">
    <property type="entry name" value="NAD(P)H_nitroreductase"/>
</dbReference>
<name>A0A385TL49_PAELA</name>
<accession>A0A385TL49</accession>
<dbReference type="EMBL" id="CP032412">
    <property type="protein sequence ID" value="AYB44221.1"/>
    <property type="molecule type" value="Genomic_DNA"/>
</dbReference>
<evidence type="ECO:0000259" key="1">
    <source>
        <dbReference type="Pfam" id="PF00881"/>
    </source>
</evidence>
<dbReference type="Gene3D" id="3.40.109.10">
    <property type="entry name" value="NADH Oxidase"/>
    <property type="match status" value="2"/>
</dbReference>
<dbReference type="RefSeq" id="WP_119848122.1">
    <property type="nucleotide sequence ID" value="NZ_CP032412.1"/>
</dbReference>
<dbReference type="PANTHER" id="PTHR43821">
    <property type="entry name" value="NAD(P)H NITROREDUCTASE YDJA-RELATED"/>
    <property type="match status" value="1"/>
</dbReference>
<dbReference type="SUPFAM" id="SSF55469">
    <property type="entry name" value="FMN-dependent nitroreductase-like"/>
    <property type="match status" value="2"/>
</dbReference>
<dbReference type="InterPro" id="IPR029479">
    <property type="entry name" value="Nitroreductase"/>
</dbReference>
<dbReference type="KEGG" id="plw:D5F53_13355"/>
<dbReference type="AlphaFoldDB" id="A0A385TL49"/>
<sequence>MNIPQTIRERRTIRRFNTTPVSPELVVSLLNDAVNLYEDKDSPRWRCLFAGTPESRHRLVESMMTKMKENRFVKLMPPKMIDFFIKRVTDIPAHLIFIAESASDRRQSDVNYAAVCSVMQNFQLLGWERGLGALWDTDPMFQSESFLAGIGLQEGERFAGILHIGYFDKAPRARRRTPAEQKWTAIGESRETDRLQSQRVRISAQTILEVLNDAVWAPNDGLREPWRFVYVSGSDAAARLSDSDGNTSSAFLLIVAEHEEDPHKQEEDYAAICCLIQNVQLLVKSRPWYARRSIPEWIYDQDQCEVFGIQPEERVVAVLELGENDRSLQSEPSPPPPLNLTHL</sequence>
<dbReference type="InterPro" id="IPR000415">
    <property type="entry name" value="Nitroreductase-like"/>
</dbReference>
<organism evidence="2 3">
    <name type="scientific">Paenibacillus lautus</name>
    <name type="common">Bacillus lautus</name>
    <dbReference type="NCBI Taxonomy" id="1401"/>
    <lineage>
        <taxon>Bacteria</taxon>
        <taxon>Bacillati</taxon>
        <taxon>Bacillota</taxon>
        <taxon>Bacilli</taxon>
        <taxon>Bacillales</taxon>
        <taxon>Paenibacillaceae</taxon>
        <taxon>Paenibacillus</taxon>
    </lineage>
</organism>
<protein>
    <submittedName>
        <fullName evidence="2">Nitroreductase</fullName>
    </submittedName>
</protein>
<gene>
    <name evidence="2" type="ORF">D5F53_13355</name>
</gene>
<reference evidence="2 3" key="1">
    <citation type="submission" date="2018-09" db="EMBL/GenBank/DDBJ databases">
        <title>Genome Sequence of Paenibacillus lautus Strain E7593-69, Azo Dye-Degrading Bacteria, Isolated from Commercial Tattoo Inks.</title>
        <authorList>
            <person name="Nho S.W."/>
            <person name="Kim S.-J."/>
            <person name="Kweon O."/>
            <person name="Cerniglia C.E."/>
        </authorList>
    </citation>
    <scope>NUCLEOTIDE SEQUENCE [LARGE SCALE GENOMIC DNA]</scope>
    <source>
        <strain evidence="2 3">E7593-69</strain>
    </source>
</reference>
<dbReference type="PANTHER" id="PTHR43821:SF1">
    <property type="entry name" value="NAD(P)H NITROREDUCTASE YDJA-RELATED"/>
    <property type="match status" value="1"/>
</dbReference>
<feature type="domain" description="Nitroreductase" evidence="1">
    <location>
        <begin position="7"/>
        <end position="166"/>
    </location>
</feature>
<evidence type="ECO:0000313" key="2">
    <source>
        <dbReference type="EMBL" id="AYB44221.1"/>
    </source>
</evidence>
<proteinExistence type="predicted"/>
<dbReference type="Pfam" id="PF00881">
    <property type="entry name" value="Nitroreductase"/>
    <property type="match status" value="1"/>
</dbReference>
<keyword evidence="3" id="KW-1185">Reference proteome</keyword>
<evidence type="ECO:0000313" key="3">
    <source>
        <dbReference type="Proteomes" id="UP000266552"/>
    </source>
</evidence>
<dbReference type="Proteomes" id="UP000266552">
    <property type="component" value="Chromosome"/>
</dbReference>